<feature type="signal peptide" evidence="1">
    <location>
        <begin position="1"/>
        <end position="24"/>
    </location>
</feature>
<proteinExistence type="predicted"/>
<comment type="caution">
    <text evidence="2">The sequence shown here is derived from an EMBL/GenBank/DDBJ whole genome shotgun (WGS) entry which is preliminary data.</text>
</comment>
<protein>
    <submittedName>
        <fullName evidence="2">Internalin</fullName>
    </submittedName>
</protein>
<dbReference type="Proteomes" id="UP000029643">
    <property type="component" value="Unassembled WGS sequence"/>
</dbReference>
<dbReference type="AlphaFoldDB" id="A0A090WYL0"/>
<evidence type="ECO:0000313" key="2">
    <source>
        <dbReference type="EMBL" id="GAL81368.1"/>
    </source>
</evidence>
<gene>
    <name evidence="2" type="ORF">JCM19274_2444</name>
</gene>
<name>A0A090WYL0_9FLAO</name>
<evidence type="ECO:0000313" key="3">
    <source>
        <dbReference type="Proteomes" id="UP000029643"/>
    </source>
</evidence>
<evidence type="ECO:0000256" key="1">
    <source>
        <dbReference type="SAM" id="SignalP"/>
    </source>
</evidence>
<dbReference type="EMBL" id="BBNU01000015">
    <property type="protein sequence ID" value="GAL81368.1"/>
    <property type="molecule type" value="Genomic_DNA"/>
</dbReference>
<organism evidence="2 3">
    <name type="scientific">Algibacter lectus</name>
    <dbReference type="NCBI Taxonomy" id="221126"/>
    <lineage>
        <taxon>Bacteria</taxon>
        <taxon>Pseudomonadati</taxon>
        <taxon>Bacteroidota</taxon>
        <taxon>Flavobacteriia</taxon>
        <taxon>Flavobacteriales</taxon>
        <taxon>Flavobacteriaceae</taxon>
        <taxon>Algibacter</taxon>
    </lineage>
</organism>
<sequence length="134" mass="14846">MKKTTYQNKGLAILLFLLSLQTFAQNYVPFSSRFDQDVKGDIVLIGNNILGPSNNAFNNNFEYNNRVNMQYIDIDSDPSTFSSSSADLAIPNPDCYRIVRADLYWAAVNPGSEPITDVKFKGPTGGGIMILQVL</sequence>
<reference evidence="2 3" key="1">
    <citation type="journal article" date="2014" name="Genome Announc.">
        <title>Draft Genome Sequences of Marine Flavobacterium Algibacter lectus Strains SS8 and NR4.</title>
        <authorList>
            <person name="Takatani N."/>
            <person name="Nakanishi M."/>
            <person name="Meirelles P."/>
            <person name="Mino S."/>
            <person name="Suda W."/>
            <person name="Oshima K."/>
            <person name="Hattori M."/>
            <person name="Ohkuma M."/>
            <person name="Hosokawa M."/>
            <person name="Miyashita K."/>
            <person name="Thompson F.L."/>
            <person name="Niwa A."/>
            <person name="Sawabe T."/>
            <person name="Sawabe T."/>
        </authorList>
    </citation>
    <scope>NUCLEOTIDE SEQUENCE [LARGE SCALE GENOMIC DNA]</scope>
    <source>
        <strain evidence="3">JCM19274</strain>
    </source>
</reference>
<keyword evidence="1" id="KW-0732">Signal</keyword>
<accession>A0A090WYL0</accession>
<feature type="chain" id="PRO_5001866681" evidence="1">
    <location>
        <begin position="25"/>
        <end position="134"/>
    </location>
</feature>
<dbReference type="RefSeq" id="WP_042499687.1">
    <property type="nucleotide sequence ID" value="NZ_BBNU01000015.1"/>
</dbReference>